<keyword evidence="1 5" id="KW-0436">Ligase</keyword>
<accession>A0A937CR76</accession>
<dbReference type="Gene3D" id="3.30.470.20">
    <property type="entry name" value="ATP-grasp fold, B domain"/>
    <property type="match status" value="1"/>
</dbReference>
<protein>
    <recommendedName>
        <fullName evidence="5 6">N5-carboxyaminoimidazole ribonucleotide synthase</fullName>
        <shortName evidence="5 6">N5-CAIR synthase</shortName>
        <ecNumber evidence="5 6">6.3.4.18</ecNumber>
    </recommendedName>
    <alternativeName>
        <fullName evidence="5 6">5-(carboxyamino)imidazole ribonucleotide synthetase</fullName>
    </alternativeName>
</protein>
<dbReference type="Proteomes" id="UP000633219">
    <property type="component" value="Unassembled WGS sequence"/>
</dbReference>
<evidence type="ECO:0000256" key="1">
    <source>
        <dbReference type="ARBA" id="ARBA00022598"/>
    </source>
</evidence>
<dbReference type="PROSITE" id="PS50975">
    <property type="entry name" value="ATP_GRASP"/>
    <property type="match status" value="1"/>
</dbReference>
<dbReference type="GO" id="GO:0005524">
    <property type="term" value="F:ATP binding"/>
    <property type="evidence" value="ECO:0007669"/>
    <property type="project" value="UniProtKB-UniRule"/>
</dbReference>
<feature type="domain" description="ATP-grasp" evidence="7">
    <location>
        <begin position="133"/>
        <end position="319"/>
    </location>
</feature>
<dbReference type="EC" id="6.3.4.18" evidence="5 6"/>
<comment type="pathway">
    <text evidence="5 6">Purine metabolism; IMP biosynthesis via de novo pathway; 5-amino-1-(5-phospho-D-ribosyl)imidazole-4-carboxylate from 5-amino-1-(5-phospho-D-ribosyl)imidazole (N5-CAIR route): step 1/2.</text>
</comment>
<dbReference type="GO" id="GO:0004638">
    <property type="term" value="F:phosphoribosylaminoimidazole carboxylase activity"/>
    <property type="evidence" value="ECO:0007669"/>
    <property type="project" value="InterPro"/>
</dbReference>
<dbReference type="InterPro" id="IPR011761">
    <property type="entry name" value="ATP-grasp"/>
</dbReference>
<dbReference type="NCBIfam" id="NF004676">
    <property type="entry name" value="PRK06019.1-2"/>
    <property type="match status" value="1"/>
</dbReference>
<comment type="function">
    <text evidence="6">Catalyzes the ATP-dependent conversion of 5-aminoimidazole ribonucleotide (AIR) and HCO(3)- to N5-carboxyaminoimidazole ribonucleotide (N5-CAIR).</text>
</comment>
<dbReference type="GO" id="GO:0034028">
    <property type="term" value="F:5-(carboxyamino)imidazole ribonucleotide synthase activity"/>
    <property type="evidence" value="ECO:0007669"/>
    <property type="project" value="UniProtKB-UniRule"/>
</dbReference>
<dbReference type="SUPFAM" id="SSF51246">
    <property type="entry name" value="Rudiment single hybrid motif"/>
    <property type="match status" value="1"/>
</dbReference>
<dbReference type="GO" id="GO:0005829">
    <property type="term" value="C:cytosol"/>
    <property type="evidence" value="ECO:0007669"/>
    <property type="project" value="TreeGrafter"/>
</dbReference>
<keyword evidence="4 5" id="KW-0067">ATP-binding</keyword>
<comment type="caution">
    <text evidence="8">The sequence shown here is derived from an EMBL/GenBank/DDBJ whole genome shotgun (WGS) entry which is preliminary data.</text>
</comment>
<comment type="similarity">
    <text evidence="5 6">Belongs to the PurK/PurT family.</text>
</comment>
<feature type="binding site" evidence="5">
    <location>
        <position position="129"/>
    </location>
    <ligand>
        <name>ATP</name>
        <dbReference type="ChEBI" id="CHEBI:30616"/>
    </ligand>
</feature>
<dbReference type="Pfam" id="PF02222">
    <property type="entry name" value="ATP-grasp"/>
    <property type="match status" value="1"/>
</dbReference>
<evidence type="ECO:0000259" key="7">
    <source>
        <dbReference type="PROSITE" id="PS50975"/>
    </source>
</evidence>
<dbReference type="Pfam" id="PF22660">
    <property type="entry name" value="RS_preATP-grasp-like"/>
    <property type="match status" value="1"/>
</dbReference>
<dbReference type="SUPFAM" id="SSF52440">
    <property type="entry name" value="PreATP-grasp domain"/>
    <property type="match status" value="1"/>
</dbReference>
<keyword evidence="2 5" id="KW-0547">Nucleotide-binding</keyword>
<evidence type="ECO:0000256" key="6">
    <source>
        <dbReference type="RuleBase" id="RU361200"/>
    </source>
</evidence>
<evidence type="ECO:0000256" key="3">
    <source>
        <dbReference type="ARBA" id="ARBA00022755"/>
    </source>
</evidence>
<dbReference type="NCBIfam" id="TIGR01161">
    <property type="entry name" value="purK"/>
    <property type="match status" value="1"/>
</dbReference>
<dbReference type="InterPro" id="IPR016185">
    <property type="entry name" value="PreATP-grasp_dom_sf"/>
</dbReference>
<dbReference type="FunFam" id="3.30.1490.20:FF:000015">
    <property type="entry name" value="N5-carboxyaminoimidazole ribonucleotide synthase"/>
    <property type="match status" value="1"/>
</dbReference>
<dbReference type="PANTHER" id="PTHR11609">
    <property type="entry name" value="PURINE BIOSYNTHESIS PROTEIN 6/7, PUR6/7"/>
    <property type="match status" value="1"/>
</dbReference>
<dbReference type="Pfam" id="PF17769">
    <property type="entry name" value="PurK_C"/>
    <property type="match status" value="1"/>
</dbReference>
<keyword evidence="9" id="KW-1185">Reference proteome</keyword>
<feature type="binding site" evidence="5">
    <location>
        <position position="235"/>
    </location>
    <ligand>
        <name>ATP</name>
        <dbReference type="ChEBI" id="CHEBI:30616"/>
    </ligand>
</feature>
<dbReference type="HAMAP" id="MF_01928">
    <property type="entry name" value="PurK"/>
    <property type="match status" value="1"/>
</dbReference>
<evidence type="ECO:0000313" key="8">
    <source>
        <dbReference type="EMBL" id="MBL0374993.1"/>
    </source>
</evidence>
<keyword evidence="3 5" id="KW-0658">Purine biosynthesis</keyword>
<dbReference type="InterPro" id="IPR013815">
    <property type="entry name" value="ATP_grasp_subdomain_1"/>
</dbReference>
<feature type="binding site" evidence="5">
    <location>
        <position position="169"/>
    </location>
    <ligand>
        <name>ATP</name>
        <dbReference type="ChEBI" id="CHEBI:30616"/>
    </ligand>
</feature>
<proteinExistence type="inferred from homology"/>
<dbReference type="NCBIfam" id="NF004679">
    <property type="entry name" value="PRK06019.1-5"/>
    <property type="match status" value="1"/>
</dbReference>
<feature type="binding site" evidence="5">
    <location>
        <begin position="174"/>
        <end position="180"/>
    </location>
    <ligand>
        <name>ATP</name>
        <dbReference type="ChEBI" id="CHEBI:30616"/>
    </ligand>
</feature>
<dbReference type="NCBIfam" id="NF004675">
    <property type="entry name" value="PRK06019.1-1"/>
    <property type="match status" value="1"/>
</dbReference>
<dbReference type="PANTHER" id="PTHR11609:SF5">
    <property type="entry name" value="PHOSPHORIBOSYLAMINOIMIDAZOLE CARBOXYLASE"/>
    <property type="match status" value="1"/>
</dbReference>
<comment type="subunit">
    <text evidence="5 6">Homodimer.</text>
</comment>
<dbReference type="FunFam" id="3.40.50.20:FF:000016">
    <property type="entry name" value="N5-carboxyaminoimidazole ribonucleotide synthase"/>
    <property type="match status" value="1"/>
</dbReference>
<dbReference type="InterPro" id="IPR003135">
    <property type="entry name" value="ATP-grasp_carboxylate-amine"/>
</dbReference>
<dbReference type="SUPFAM" id="SSF56059">
    <property type="entry name" value="Glutathione synthetase ATP-binding domain-like"/>
    <property type="match status" value="1"/>
</dbReference>
<dbReference type="InterPro" id="IPR040686">
    <property type="entry name" value="PurK_C"/>
</dbReference>
<dbReference type="InterPro" id="IPR011054">
    <property type="entry name" value="Rudment_hybrid_motif"/>
</dbReference>
<feature type="binding site" evidence="5">
    <location>
        <begin position="204"/>
        <end position="207"/>
    </location>
    <ligand>
        <name>ATP</name>
        <dbReference type="ChEBI" id="CHEBI:30616"/>
    </ligand>
</feature>
<dbReference type="GO" id="GO:0046872">
    <property type="term" value="F:metal ion binding"/>
    <property type="evidence" value="ECO:0007669"/>
    <property type="project" value="InterPro"/>
</dbReference>
<dbReference type="EMBL" id="JAEQNC010000017">
    <property type="protein sequence ID" value="MBL0374993.1"/>
    <property type="molecule type" value="Genomic_DNA"/>
</dbReference>
<feature type="binding site" evidence="5">
    <location>
        <position position="212"/>
    </location>
    <ligand>
        <name>ATP</name>
        <dbReference type="ChEBI" id="CHEBI:30616"/>
    </ligand>
</feature>
<dbReference type="Gene3D" id="3.30.1490.20">
    <property type="entry name" value="ATP-grasp fold, A domain"/>
    <property type="match status" value="1"/>
</dbReference>
<evidence type="ECO:0000256" key="5">
    <source>
        <dbReference type="HAMAP-Rule" id="MF_01928"/>
    </source>
</evidence>
<name>A0A937CR76_9HYPH</name>
<evidence type="ECO:0000256" key="4">
    <source>
        <dbReference type="ARBA" id="ARBA00022840"/>
    </source>
</evidence>
<dbReference type="Gene3D" id="3.40.50.20">
    <property type="match status" value="1"/>
</dbReference>
<dbReference type="InterPro" id="IPR005875">
    <property type="entry name" value="PurK"/>
</dbReference>
<evidence type="ECO:0000256" key="2">
    <source>
        <dbReference type="ARBA" id="ARBA00022741"/>
    </source>
</evidence>
<comment type="function">
    <text evidence="5">Catalyzes the ATP-dependent conversion of 5-aminoimidazole ribonucleotide (AIR) and HCO(3)(-) to N5-carboxyaminoimidazole ribonucleotide (N5-CAIR).</text>
</comment>
<evidence type="ECO:0000313" key="9">
    <source>
        <dbReference type="Proteomes" id="UP000633219"/>
    </source>
</evidence>
<dbReference type="GO" id="GO:0006189">
    <property type="term" value="P:'de novo' IMP biosynthetic process"/>
    <property type="evidence" value="ECO:0007669"/>
    <property type="project" value="UniProtKB-UniRule"/>
</dbReference>
<feature type="binding site" evidence="5">
    <location>
        <begin position="289"/>
        <end position="290"/>
    </location>
    <ligand>
        <name>ATP</name>
        <dbReference type="ChEBI" id="CHEBI:30616"/>
    </ligand>
</feature>
<reference evidence="8" key="1">
    <citation type="submission" date="2021-01" db="EMBL/GenBank/DDBJ databases">
        <title>Rhizobium sp. strain KVB221 16S ribosomal RNA gene Genome sequencing and assembly.</title>
        <authorList>
            <person name="Kang M."/>
        </authorList>
    </citation>
    <scope>NUCLEOTIDE SEQUENCE</scope>
    <source>
        <strain evidence="8">KVB221</strain>
    </source>
</reference>
<gene>
    <name evidence="5 6" type="primary">purK</name>
    <name evidence="8" type="ORF">JJB09_23545</name>
</gene>
<comment type="catalytic activity">
    <reaction evidence="5 6">
        <text>5-amino-1-(5-phospho-beta-D-ribosyl)imidazole + hydrogencarbonate + ATP = 5-carboxyamino-1-(5-phospho-D-ribosyl)imidazole + ADP + phosphate + 2 H(+)</text>
        <dbReference type="Rhea" id="RHEA:19317"/>
        <dbReference type="ChEBI" id="CHEBI:15378"/>
        <dbReference type="ChEBI" id="CHEBI:17544"/>
        <dbReference type="ChEBI" id="CHEBI:30616"/>
        <dbReference type="ChEBI" id="CHEBI:43474"/>
        <dbReference type="ChEBI" id="CHEBI:58730"/>
        <dbReference type="ChEBI" id="CHEBI:137981"/>
        <dbReference type="ChEBI" id="CHEBI:456216"/>
        <dbReference type="EC" id="6.3.4.18"/>
    </reaction>
</comment>
<dbReference type="AlphaFoldDB" id="A0A937CR76"/>
<sequence>MRNLRIDWIPGANNRARRLPNTLWTNDMKTKTIGIIGGGQLGRMLAIAASRLNFQIIILEPQPDCPAAQLANEQIVAAYDDRDALQRLAEACDVVTYEFENVPVQAARFLEKLVPVYPPAQALEVAQDRLVEKQYLNACGIPTAGFRSVDSQQDLEKALAEFGGEGVLKTRRLGYDGKGQAVFRKGDAATGAYDRLGGVPLILESFVPFVREISVIAARDLDGRIECYDPAENIHRNGILDTSTLPANISTGVATQARDCAVRLLSALDYVGVLGIEFFVTADDKLIANEIAPRVHNSGHWTEAASVVSQFEQHIRAVGGLPLGSPIRHSDCVMTNLIGDDILSLENLALEKNVLIHLYGKTEPRPGRKMGHITRLTSGK</sequence>
<dbReference type="InterPro" id="IPR054350">
    <property type="entry name" value="PurT/PurK_preATP-grasp"/>
</dbReference>
<organism evidence="8 9">
    <name type="scientific">Rhizobium setariae</name>
    <dbReference type="NCBI Taxonomy" id="2801340"/>
    <lineage>
        <taxon>Bacteria</taxon>
        <taxon>Pseudomonadati</taxon>
        <taxon>Pseudomonadota</taxon>
        <taxon>Alphaproteobacteria</taxon>
        <taxon>Hyphomicrobiales</taxon>
        <taxon>Rhizobiaceae</taxon>
        <taxon>Rhizobium/Agrobacterium group</taxon>
        <taxon>Rhizobium</taxon>
    </lineage>
</organism>